<protein>
    <submittedName>
        <fullName evidence="2">Stage III sporulation protein AF</fullName>
    </submittedName>
</protein>
<organism evidence="2 3">
    <name type="scientific">Bacillus rhizoplanae</name>
    <dbReference type="NCBI Taxonomy" id="2880966"/>
    <lineage>
        <taxon>Bacteria</taxon>
        <taxon>Bacillati</taxon>
        <taxon>Bacillota</taxon>
        <taxon>Bacilli</taxon>
        <taxon>Bacillales</taxon>
        <taxon>Bacillaceae</taxon>
        <taxon>Bacillus</taxon>
    </lineage>
</organism>
<feature type="transmembrane region" description="Helical" evidence="1">
    <location>
        <begin position="36"/>
        <end position="54"/>
    </location>
</feature>
<feature type="transmembrane region" description="Helical" evidence="1">
    <location>
        <begin position="7"/>
        <end position="24"/>
    </location>
</feature>
<dbReference type="EMBL" id="CAKJTI010000019">
    <property type="protein sequence ID" value="CAG9613943.1"/>
    <property type="molecule type" value="Genomic_DNA"/>
</dbReference>
<evidence type="ECO:0000313" key="3">
    <source>
        <dbReference type="Proteomes" id="UP000789423"/>
    </source>
</evidence>
<keyword evidence="3" id="KW-1185">Reference proteome</keyword>
<dbReference type="NCBIfam" id="TIGR02896">
    <property type="entry name" value="spore_III_AF"/>
    <property type="match status" value="1"/>
</dbReference>
<accession>A0ABM8YDX8</accession>
<name>A0ABM8YDX8_9BACI</name>
<sequence length="209" mass="24098">MQFVVEWIRNIIVFLLLATMLHMLLPNSNLQKYVKFVVSLLLVVLILTPLFKLLQTDVQDVIANVSQDKYVANGLIENQIDTKKKEIQASQRAYILEQMAVQMKKQVGKELEEQYGMAVMSLQIKVPEEKKEVKSQQDIQSVVVTLQQKERNREGAIETIQKVEINSKEPRKTSEQNTAEMKQFFSTKWQLEENKIKVQMEGGTGEANE</sequence>
<comment type="caution">
    <text evidence="2">The sequence shown here is derived from an EMBL/GenBank/DDBJ whole genome shotgun (WGS) entry which is preliminary data.</text>
</comment>
<evidence type="ECO:0000256" key="1">
    <source>
        <dbReference type="SAM" id="Phobius"/>
    </source>
</evidence>
<gene>
    <name evidence="2" type="primary">spoIIIAF</name>
    <name evidence="2" type="ORF">BACCIP111899_03170</name>
</gene>
<evidence type="ECO:0000313" key="2">
    <source>
        <dbReference type="EMBL" id="CAG9613943.1"/>
    </source>
</evidence>
<dbReference type="Proteomes" id="UP000789423">
    <property type="component" value="Unassembled WGS sequence"/>
</dbReference>
<keyword evidence="1" id="KW-1133">Transmembrane helix</keyword>
<dbReference type="InterPro" id="IPR014245">
    <property type="entry name" value="Spore_III_AF"/>
</dbReference>
<reference evidence="2 3" key="1">
    <citation type="submission" date="2021-10" db="EMBL/GenBank/DDBJ databases">
        <authorList>
            <person name="Criscuolo A."/>
        </authorList>
    </citation>
    <scope>NUCLEOTIDE SEQUENCE [LARGE SCALE GENOMIC DNA]</scope>
    <source>
        <strain evidence="3">CIP 111899</strain>
    </source>
</reference>
<keyword evidence="1" id="KW-0812">Transmembrane</keyword>
<dbReference type="RefSeq" id="WP_230575962.1">
    <property type="nucleotide sequence ID" value="NZ_CAKJTI010000019.1"/>
</dbReference>
<dbReference type="Pfam" id="PF09581">
    <property type="entry name" value="Spore_III_AF"/>
    <property type="match status" value="1"/>
</dbReference>
<proteinExistence type="predicted"/>
<keyword evidence="1" id="KW-0472">Membrane</keyword>